<keyword evidence="3" id="KW-1185">Reference proteome</keyword>
<evidence type="ECO:0000313" key="2">
    <source>
        <dbReference type="EMBL" id="CAG8846266.1"/>
    </source>
</evidence>
<comment type="caution">
    <text evidence="2">The sequence shown here is derived from an EMBL/GenBank/DDBJ whole genome shotgun (WGS) entry which is preliminary data.</text>
</comment>
<protein>
    <submittedName>
        <fullName evidence="2">44714_t:CDS:1</fullName>
    </submittedName>
</protein>
<proteinExistence type="predicted"/>
<dbReference type="EMBL" id="CAJVQB010082731">
    <property type="protein sequence ID" value="CAG8846266.1"/>
    <property type="molecule type" value="Genomic_DNA"/>
</dbReference>
<feature type="region of interest" description="Disordered" evidence="1">
    <location>
        <begin position="41"/>
        <end position="72"/>
    </location>
</feature>
<sequence length="72" mass="8151">MFWEYVKKEMIGEKGLDPNIADRIKLKVGTNGPYQNIVNSKAVTEQSKPSNNKDGNQIVQKTKKDSNELDNI</sequence>
<feature type="compositionally biased region" description="Basic and acidic residues" evidence="1">
    <location>
        <begin position="62"/>
        <end position="72"/>
    </location>
</feature>
<feature type="compositionally biased region" description="Polar residues" evidence="1">
    <location>
        <begin position="41"/>
        <end position="60"/>
    </location>
</feature>
<evidence type="ECO:0000313" key="3">
    <source>
        <dbReference type="Proteomes" id="UP000789901"/>
    </source>
</evidence>
<name>A0ABN7X302_GIGMA</name>
<evidence type="ECO:0000256" key="1">
    <source>
        <dbReference type="SAM" id="MobiDB-lite"/>
    </source>
</evidence>
<feature type="non-terminal residue" evidence="2">
    <location>
        <position position="72"/>
    </location>
</feature>
<organism evidence="2 3">
    <name type="scientific">Gigaspora margarita</name>
    <dbReference type="NCBI Taxonomy" id="4874"/>
    <lineage>
        <taxon>Eukaryota</taxon>
        <taxon>Fungi</taxon>
        <taxon>Fungi incertae sedis</taxon>
        <taxon>Mucoromycota</taxon>
        <taxon>Glomeromycotina</taxon>
        <taxon>Glomeromycetes</taxon>
        <taxon>Diversisporales</taxon>
        <taxon>Gigasporaceae</taxon>
        <taxon>Gigaspora</taxon>
    </lineage>
</organism>
<reference evidence="2 3" key="1">
    <citation type="submission" date="2021-06" db="EMBL/GenBank/DDBJ databases">
        <authorList>
            <person name="Kallberg Y."/>
            <person name="Tangrot J."/>
            <person name="Rosling A."/>
        </authorList>
    </citation>
    <scope>NUCLEOTIDE SEQUENCE [LARGE SCALE GENOMIC DNA]</scope>
    <source>
        <strain evidence="2 3">120-4 pot B 10/14</strain>
    </source>
</reference>
<accession>A0ABN7X302</accession>
<gene>
    <name evidence="2" type="ORF">GMARGA_LOCUS38082</name>
</gene>
<dbReference type="Proteomes" id="UP000789901">
    <property type="component" value="Unassembled WGS sequence"/>
</dbReference>